<comment type="similarity">
    <text evidence="1">Belongs to the CAPAB/TerDEXZ family.</text>
</comment>
<evidence type="ECO:0000313" key="3">
    <source>
        <dbReference type="EMBL" id="TWP38185.1"/>
    </source>
</evidence>
<feature type="domain" description="TerD" evidence="2">
    <location>
        <begin position="3"/>
        <end position="183"/>
    </location>
</feature>
<dbReference type="CDD" id="cd06974">
    <property type="entry name" value="TerD_like"/>
    <property type="match status" value="1"/>
</dbReference>
<organism evidence="3 4">
    <name type="scientific">Leekyejoonella antrihumi</name>
    <dbReference type="NCBI Taxonomy" id="1660198"/>
    <lineage>
        <taxon>Bacteria</taxon>
        <taxon>Bacillati</taxon>
        <taxon>Actinomycetota</taxon>
        <taxon>Actinomycetes</taxon>
        <taxon>Micrococcales</taxon>
        <taxon>Dermacoccaceae</taxon>
        <taxon>Leekyejoonella</taxon>
    </lineage>
</organism>
<evidence type="ECO:0000259" key="2">
    <source>
        <dbReference type="Pfam" id="PF02342"/>
    </source>
</evidence>
<keyword evidence="4" id="KW-1185">Reference proteome</keyword>
<gene>
    <name evidence="3" type="ORF">FGL98_02855</name>
</gene>
<protein>
    <submittedName>
        <fullName evidence="3">TerD family protein</fullName>
    </submittedName>
</protein>
<name>A0A563E6Y2_9MICO</name>
<dbReference type="InterPro" id="IPR003325">
    <property type="entry name" value="TerD"/>
</dbReference>
<dbReference type="Proteomes" id="UP000320244">
    <property type="component" value="Unassembled WGS sequence"/>
</dbReference>
<sequence length="187" mass="20000">MTPLRKGANVALTKEIPDLSGVVVGVDWDAGPERSLSDNLALLTILCDSSGKALSQEHVVYFNQLVSSDLSTAQLETAMGDDDEQVEIELGGVPPEVDSIVFVLYFNEGGTGRRTLGQLRHCVVHLTRLDTGAPILQTVDLADGLNAETAVRLGQIYRRAGDWKFKALGLGYSSGLTGLAKDFGVQL</sequence>
<dbReference type="AlphaFoldDB" id="A0A563E6Y2"/>
<dbReference type="EMBL" id="VCQV01000003">
    <property type="protein sequence ID" value="TWP38185.1"/>
    <property type="molecule type" value="Genomic_DNA"/>
</dbReference>
<proteinExistence type="inferred from homology"/>
<dbReference type="PANTHER" id="PTHR32097:SF4">
    <property type="entry name" value="GENERAL STRESS PROTEIN 16U"/>
    <property type="match status" value="1"/>
</dbReference>
<dbReference type="PANTHER" id="PTHR32097">
    <property type="entry name" value="CAMP-BINDING PROTEIN 1-RELATED"/>
    <property type="match status" value="1"/>
</dbReference>
<evidence type="ECO:0000313" key="4">
    <source>
        <dbReference type="Proteomes" id="UP000320244"/>
    </source>
</evidence>
<comment type="caution">
    <text evidence="3">The sequence shown here is derived from an EMBL/GenBank/DDBJ whole genome shotgun (WGS) entry which is preliminary data.</text>
</comment>
<reference evidence="3 4" key="2">
    <citation type="submission" date="2019-08" db="EMBL/GenBank/DDBJ databases">
        <title>Jejuicoccus antrihumi gen. nov., sp. nov., a new member of the family Dermacoccaceae isolated from a cave.</title>
        <authorList>
            <person name="Schumann P."/>
            <person name="Kim I.S."/>
        </authorList>
    </citation>
    <scope>NUCLEOTIDE SEQUENCE [LARGE SCALE GENOMIC DNA]</scope>
    <source>
        <strain evidence="3 4">C5-26</strain>
    </source>
</reference>
<dbReference type="OrthoDB" id="56224at2"/>
<accession>A0A563E6Y2</accession>
<reference evidence="3 4" key="1">
    <citation type="submission" date="2019-05" db="EMBL/GenBank/DDBJ databases">
        <authorList>
            <person name="Lee S.D."/>
        </authorList>
    </citation>
    <scope>NUCLEOTIDE SEQUENCE [LARGE SCALE GENOMIC DNA]</scope>
    <source>
        <strain evidence="3 4">C5-26</strain>
    </source>
</reference>
<dbReference type="Pfam" id="PF02342">
    <property type="entry name" value="TerD"/>
    <property type="match status" value="1"/>
</dbReference>
<dbReference type="Gene3D" id="2.60.60.30">
    <property type="entry name" value="sav2460 like domains"/>
    <property type="match status" value="1"/>
</dbReference>
<evidence type="ECO:0000256" key="1">
    <source>
        <dbReference type="ARBA" id="ARBA00008775"/>
    </source>
</evidence>
<dbReference type="RefSeq" id="WP_146315162.1">
    <property type="nucleotide sequence ID" value="NZ_VCQV01000003.1"/>
</dbReference>
<dbReference type="InterPro" id="IPR051324">
    <property type="entry name" value="Stress/Tellurium_Resist"/>
</dbReference>